<organism evidence="1">
    <name type="scientific">Arion vulgaris</name>
    <dbReference type="NCBI Taxonomy" id="1028688"/>
    <lineage>
        <taxon>Eukaryota</taxon>
        <taxon>Metazoa</taxon>
        <taxon>Spiralia</taxon>
        <taxon>Lophotrochozoa</taxon>
        <taxon>Mollusca</taxon>
        <taxon>Gastropoda</taxon>
        <taxon>Heterobranchia</taxon>
        <taxon>Euthyneura</taxon>
        <taxon>Panpulmonata</taxon>
        <taxon>Eupulmonata</taxon>
        <taxon>Stylommatophora</taxon>
        <taxon>Helicina</taxon>
        <taxon>Arionoidea</taxon>
        <taxon>Arionidae</taxon>
        <taxon>Arion</taxon>
    </lineage>
</organism>
<protein>
    <submittedName>
        <fullName evidence="1">Uncharacterized protein</fullName>
    </submittedName>
</protein>
<evidence type="ECO:0000313" key="1">
    <source>
        <dbReference type="EMBL" id="CEK47116.1"/>
    </source>
</evidence>
<feature type="non-terminal residue" evidence="1">
    <location>
        <position position="91"/>
    </location>
</feature>
<gene>
    <name evidence="1" type="primary">ORF599</name>
</gene>
<reference evidence="1" key="1">
    <citation type="submission" date="2014-12" db="EMBL/GenBank/DDBJ databases">
        <title>Insight into the proteome of Arion vulgaris.</title>
        <authorList>
            <person name="Aradska J."/>
            <person name="Bulat T."/>
            <person name="Smidak R."/>
            <person name="Sarate P."/>
            <person name="Gangsoo J."/>
            <person name="Sialana F."/>
            <person name="Bilban M."/>
            <person name="Lubec G."/>
        </authorList>
    </citation>
    <scope>NUCLEOTIDE SEQUENCE</scope>
    <source>
        <tissue evidence="1">Skin</tissue>
    </source>
</reference>
<name>A0A0B6XUB4_9EUPU</name>
<sequence length="91" mass="10013">TQHTEDPDKMYRQAQCQNGASEAAMLAAAAIEQAKKCAGDGDEEAAMNADKLSSQHMRLLAEEHVVNQLNIEYEEGELRPESYPCVLCGMK</sequence>
<proteinExistence type="predicted"/>
<feature type="non-terminal residue" evidence="1">
    <location>
        <position position="1"/>
    </location>
</feature>
<dbReference type="EMBL" id="HACG01000251">
    <property type="protein sequence ID" value="CEK47116.1"/>
    <property type="molecule type" value="Transcribed_RNA"/>
</dbReference>
<accession>A0A0B6XUB4</accession>
<dbReference type="AlphaFoldDB" id="A0A0B6XUB4"/>